<keyword evidence="4 11" id="KW-0808">Transferase</keyword>
<dbReference type="GO" id="GO:0005524">
    <property type="term" value="F:ATP binding"/>
    <property type="evidence" value="ECO:0007669"/>
    <property type="project" value="UniProtKB-UniRule"/>
</dbReference>
<feature type="binding site" evidence="11">
    <location>
        <begin position="15"/>
        <end position="22"/>
    </location>
    <ligand>
        <name>ATP</name>
        <dbReference type="ChEBI" id="CHEBI:30616"/>
    </ligand>
</feature>
<organism evidence="13 14">
    <name type="scientific">Lactiplantibacillus xiangfangensis</name>
    <dbReference type="NCBI Taxonomy" id="942150"/>
    <lineage>
        <taxon>Bacteria</taxon>
        <taxon>Bacillati</taxon>
        <taxon>Bacillota</taxon>
        <taxon>Bacilli</taxon>
        <taxon>Lactobacillales</taxon>
        <taxon>Lactobacillaceae</taxon>
        <taxon>Lactiplantibacillus</taxon>
    </lineage>
</organism>
<dbReference type="GO" id="GO:0006235">
    <property type="term" value="P:dTTP biosynthetic process"/>
    <property type="evidence" value="ECO:0007669"/>
    <property type="project" value="UniProtKB-UniRule"/>
</dbReference>
<evidence type="ECO:0000256" key="5">
    <source>
        <dbReference type="ARBA" id="ARBA00022727"/>
    </source>
</evidence>
<evidence type="ECO:0000256" key="7">
    <source>
        <dbReference type="ARBA" id="ARBA00022777"/>
    </source>
</evidence>
<comment type="catalytic activity">
    <reaction evidence="9 11">
        <text>dTMP + ATP = dTDP + ADP</text>
        <dbReference type="Rhea" id="RHEA:13517"/>
        <dbReference type="ChEBI" id="CHEBI:30616"/>
        <dbReference type="ChEBI" id="CHEBI:58369"/>
        <dbReference type="ChEBI" id="CHEBI:63528"/>
        <dbReference type="ChEBI" id="CHEBI:456216"/>
        <dbReference type="EC" id="2.7.4.9"/>
    </reaction>
</comment>
<dbReference type="Proteomes" id="UP000051783">
    <property type="component" value="Unassembled WGS sequence"/>
</dbReference>
<evidence type="ECO:0000313" key="13">
    <source>
        <dbReference type="EMBL" id="KRO09146.1"/>
    </source>
</evidence>
<dbReference type="NCBIfam" id="TIGR00041">
    <property type="entry name" value="DTMP_kinase"/>
    <property type="match status" value="1"/>
</dbReference>
<evidence type="ECO:0000256" key="1">
    <source>
        <dbReference type="ARBA" id="ARBA00009776"/>
    </source>
</evidence>
<dbReference type="InterPro" id="IPR018094">
    <property type="entry name" value="Thymidylate_kinase"/>
</dbReference>
<dbReference type="EC" id="2.7.4.9" evidence="2 11"/>
<dbReference type="InterPro" id="IPR039430">
    <property type="entry name" value="Thymidylate_kin-like_dom"/>
</dbReference>
<dbReference type="Gene3D" id="3.40.50.300">
    <property type="entry name" value="P-loop containing nucleotide triphosphate hydrolases"/>
    <property type="match status" value="1"/>
</dbReference>
<evidence type="ECO:0000259" key="12">
    <source>
        <dbReference type="Pfam" id="PF02223"/>
    </source>
</evidence>
<dbReference type="PROSITE" id="PS01331">
    <property type="entry name" value="THYMIDYLATE_KINASE"/>
    <property type="match status" value="1"/>
</dbReference>
<evidence type="ECO:0000256" key="2">
    <source>
        <dbReference type="ARBA" id="ARBA00012980"/>
    </source>
</evidence>
<evidence type="ECO:0000313" key="14">
    <source>
        <dbReference type="Proteomes" id="UP000051783"/>
    </source>
</evidence>
<keyword evidence="14" id="KW-1185">Reference proteome</keyword>
<dbReference type="AlphaFoldDB" id="A0A0R2ME50"/>
<proteinExistence type="inferred from homology"/>
<dbReference type="PATRIC" id="fig|942150.3.peg.281"/>
<comment type="caution">
    <text evidence="13">The sequence shown here is derived from an EMBL/GenBank/DDBJ whole genome shotgun (WGS) entry which is preliminary data.</text>
</comment>
<dbReference type="GO" id="GO:0006227">
    <property type="term" value="P:dUDP biosynthetic process"/>
    <property type="evidence" value="ECO:0007669"/>
    <property type="project" value="TreeGrafter"/>
</dbReference>
<evidence type="ECO:0000256" key="4">
    <source>
        <dbReference type="ARBA" id="ARBA00022679"/>
    </source>
</evidence>
<feature type="domain" description="Thymidylate kinase-like" evidence="12">
    <location>
        <begin position="13"/>
        <end position="204"/>
    </location>
</feature>
<evidence type="ECO:0000256" key="3">
    <source>
        <dbReference type="ARBA" id="ARBA00017144"/>
    </source>
</evidence>
<comment type="similarity">
    <text evidence="1 11">Belongs to the thymidylate kinase family.</text>
</comment>
<evidence type="ECO:0000256" key="9">
    <source>
        <dbReference type="ARBA" id="ARBA00048743"/>
    </source>
</evidence>
<gene>
    <name evidence="11" type="primary">tmk</name>
    <name evidence="13" type="ORF">IV64_GL000274</name>
</gene>
<keyword evidence="7 11" id="KW-0418">Kinase</keyword>
<dbReference type="Pfam" id="PF02223">
    <property type="entry name" value="Thymidylate_kin"/>
    <property type="match status" value="1"/>
</dbReference>
<protein>
    <recommendedName>
        <fullName evidence="3 11">Thymidylate kinase</fullName>
        <ecNumber evidence="2 11">2.7.4.9</ecNumber>
    </recommendedName>
    <alternativeName>
        <fullName evidence="11">dTMP kinase</fullName>
    </alternativeName>
</protein>
<keyword evidence="6 11" id="KW-0547">Nucleotide-binding</keyword>
<dbReference type="InterPro" id="IPR018095">
    <property type="entry name" value="Thymidylate_kin_CS"/>
</dbReference>
<evidence type="ECO:0000256" key="6">
    <source>
        <dbReference type="ARBA" id="ARBA00022741"/>
    </source>
</evidence>
<dbReference type="InterPro" id="IPR027417">
    <property type="entry name" value="P-loop_NTPase"/>
</dbReference>
<dbReference type="GO" id="GO:0006233">
    <property type="term" value="P:dTDP biosynthetic process"/>
    <property type="evidence" value="ECO:0007669"/>
    <property type="project" value="InterPro"/>
</dbReference>
<evidence type="ECO:0000256" key="11">
    <source>
        <dbReference type="HAMAP-Rule" id="MF_00165"/>
    </source>
</evidence>
<dbReference type="PANTHER" id="PTHR10344:SF4">
    <property type="entry name" value="UMP-CMP KINASE 2, MITOCHONDRIAL"/>
    <property type="match status" value="1"/>
</dbReference>
<dbReference type="SUPFAM" id="SSF52540">
    <property type="entry name" value="P-loop containing nucleoside triphosphate hydrolases"/>
    <property type="match status" value="1"/>
</dbReference>
<dbReference type="PANTHER" id="PTHR10344">
    <property type="entry name" value="THYMIDYLATE KINASE"/>
    <property type="match status" value="1"/>
</dbReference>
<dbReference type="GO" id="GO:0004798">
    <property type="term" value="F:dTMP kinase activity"/>
    <property type="evidence" value="ECO:0007669"/>
    <property type="project" value="UniProtKB-UniRule"/>
</dbReference>
<dbReference type="FunFam" id="3.40.50.300:FF:000225">
    <property type="entry name" value="Thymidylate kinase"/>
    <property type="match status" value="1"/>
</dbReference>
<sequence>MGLGMLTGKLVTFEGPDGAGKTSALNAIVAELQPRLGDQLVVTREPGGNQISEAIRQIILDRHNTMMDDRTEALLYAAARRQHIIQKILPALRNDQLVLCDRFIDSSIAYQGAGRGIGEQAVYDMNQFATEGLTPDLTLYFDVDAAVGLERIQTHRQNEINRLDVEALSFHHRVQAAYLQLLADHPDRIKRVDASQPLGTVVQQALDIMTKQLPTYLRAEGKSKR</sequence>
<dbReference type="CDD" id="cd01672">
    <property type="entry name" value="TMPK"/>
    <property type="match status" value="1"/>
</dbReference>
<dbReference type="GO" id="GO:0005829">
    <property type="term" value="C:cytosol"/>
    <property type="evidence" value="ECO:0007669"/>
    <property type="project" value="TreeGrafter"/>
</dbReference>
<dbReference type="HAMAP" id="MF_00165">
    <property type="entry name" value="Thymidylate_kinase"/>
    <property type="match status" value="1"/>
</dbReference>
<evidence type="ECO:0000256" key="8">
    <source>
        <dbReference type="ARBA" id="ARBA00022840"/>
    </source>
</evidence>
<keyword evidence="8 11" id="KW-0067">ATP-binding</keyword>
<name>A0A0R2ME50_9LACO</name>
<comment type="function">
    <text evidence="10 11">Phosphorylation of dTMP to form dTDP in both de novo and salvage pathways of dTTP synthesis.</text>
</comment>
<evidence type="ECO:0000256" key="10">
    <source>
        <dbReference type="ARBA" id="ARBA00057735"/>
    </source>
</evidence>
<dbReference type="EMBL" id="JQCL01000074">
    <property type="protein sequence ID" value="KRO09146.1"/>
    <property type="molecule type" value="Genomic_DNA"/>
</dbReference>
<dbReference type="STRING" id="942150.IV64_GL000274"/>
<accession>A0A0R2ME50</accession>
<reference evidence="13 14" key="1">
    <citation type="journal article" date="2015" name="Genome Announc.">
        <title>Expanding the biotechnology potential of lactobacilli through comparative genomics of 213 strains and associated genera.</title>
        <authorList>
            <person name="Sun Z."/>
            <person name="Harris H.M."/>
            <person name="McCann A."/>
            <person name="Guo C."/>
            <person name="Argimon S."/>
            <person name="Zhang W."/>
            <person name="Yang X."/>
            <person name="Jeffery I.B."/>
            <person name="Cooney J.C."/>
            <person name="Kagawa T.F."/>
            <person name="Liu W."/>
            <person name="Song Y."/>
            <person name="Salvetti E."/>
            <person name="Wrobel A."/>
            <person name="Rasinkangas P."/>
            <person name="Parkhill J."/>
            <person name="Rea M.C."/>
            <person name="O'Sullivan O."/>
            <person name="Ritari J."/>
            <person name="Douillard F.P."/>
            <person name="Paul Ross R."/>
            <person name="Yang R."/>
            <person name="Briner A.E."/>
            <person name="Felis G.E."/>
            <person name="de Vos W.M."/>
            <person name="Barrangou R."/>
            <person name="Klaenhammer T.R."/>
            <person name="Caufield P.W."/>
            <person name="Cui Y."/>
            <person name="Zhang H."/>
            <person name="O'Toole P.W."/>
        </authorList>
    </citation>
    <scope>NUCLEOTIDE SEQUENCE [LARGE SCALE GENOMIC DNA]</scope>
    <source>
        <strain evidence="13 14">LMG 26013</strain>
    </source>
</reference>
<keyword evidence="5 11" id="KW-0545">Nucleotide biosynthesis</keyword>